<accession>A0A1B1N050</accession>
<dbReference type="KEGG" id="pyg:AWM70_09525"/>
<protein>
    <submittedName>
        <fullName evidence="3">Nitrilase</fullName>
    </submittedName>
</protein>
<reference evidence="3 4" key="1">
    <citation type="submission" date="2016-01" db="EMBL/GenBank/DDBJ databases">
        <title>Complete Genome Sequence of Paenibacillus yonginensis DCY84, a novel Plant Growth-Promoting Bacteria with Elicitation of Induced Systemic Resistance.</title>
        <authorList>
            <person name="Kim Y.J."/>
            <person name="Yang D.C."/>
            <person name="Sukweenadhi J."/>
        </authorList>
    </citation>
    <scope>NUCLEOTIDE SEQUENCE [LARGE SCALE GENOMIC DNA]</scope>
    <source>
        <strain evidence="3 4">DCY84</strain>
    </source>
</reference>
<dbReference type="InterPro" id="IPR036526">
    <property type="entry name" value="C-N_Hydrolase_sf"/>
</dbReference>
<dbReference type="InterPro" id="IPR001110">
    <property type="entry name" value="UPF0012_CS"/>
</dbReference>
<name>A0A1B1N050_9BACL</name>
<dbReference type="Pfam" id="PF00795">
    <property type="entry name" value="CN_hydrolase"/>
    <property type="match status" value="1"/>
</dbReference>
<dbReference type="PANTHER" id="PTHR23088:SF27">
    <property type="entry name" value="DEAMINATED GLUTATHIONE AMIDASE"/>
    <property type="match status" value="1"/>
</dbReference>
<feature type="domain" description="CN hydrolase" evidence="2">
    <location>
        <begin position="8"/>
        <end position="247"/>
    </location>
</feature>
<dbReference type="EMBL" id="CP014167">
    <property type="protein sequence ID" value="ANS74803.1"/>
    <property type="molecule type" value="Genomic_DNA"/>
</dbReference>
<dbReference type="RefSeq" id="WP_068695820.1">
    <property type="nucleotide sequence ID" value="NZ_CP014167.1"/>
</dbReference>
<dbReference type="STRING" id="1462996.AWM70_09525"/>
<dbReference type="Gene3D" id="3.60.110.10">
    <property type="entry name" value="Carbon-nitrogen hydrolase"/>
    <property type="match status" value="1"/>
</dbReference>
<evidence type="ECO:0000313" key="4">
    <source>
        <dbReference type="Proteomes" id="UP000092573"/>
    </source>
</evidence>
<dbReference type="InterPro" id="IPR003010">
    <property type="entry name" value="C-N_Hydrolase"/>
</dbReference>
<sequence length="270" mass="30475">MRSYPEYWNLALIQADLILGEPALNRSRIEALMEQAMTAAARPDLIMLPEMWTTGYALDRIQELADPEAESSRAWLSAFAAKHNVHIVGGSVAERSKDGQVRNTMLVIDRQGREVGRYSKIHLFRLMQEEKHLAEGTETVTFDLEGLLCGASVCYDIRFPELGRTLALAGAKLLFVPAEWPHPRLHHWRTLLQARAIENQMYVVACNRVGQDAANRFFGHSLIIDPWGEILSEGGEEEGIIAGCIQLALVDEVRGRIPVFEDRRPDLYRL</sequence>
<dbReference type="AlphaFoldDB" id="A0A1B1N050"/>
<comment type="similarity">
    <text evidence="1">Belongs to the carbon-nitrogen hydrolase superfamily. NIT1/NIT2 family.</text>
</comment>
<dbReference type="PROSITE" id="PS01227">
    <property type="entry name" value="UPF0012"/>
    <property type="match status" value="1"/>
</dbReference>
<keyword evidence="4" id="KW-1185">Reference proteome</keyword>
<dbReference type="SUPFAM" id="SSF56317">
    <property type="entry name" value="Carbon-nitrogen hydrolase"/>
    <property type="match status" value="1"/>
</dbReference>
<evidence type="ECO:0000256" key="1">
    <source>
        <dbReference type="ARBA" id="ARBA00010613"/>
    </source>
</evidence>
<proteinExistence type="inferred from homology"/>
<dbReference type="PANTHER" id="PTHR23088">
    <property type="entry name" value="NITRILASE-RELATED"/>
    <property type="match status" value="1"/>
</dbReference>
<evidence type="ECO:0000313" key="3">
    <source>
        <dbReference type="EMBL" id="ANS74803.1"/>
    </source>
</evidence>
<dbReference type="PROSITE" id="PS50263">
    <property type="entry name" value="CN_HYDROLASE"/>
    <property type="match status" value="1"/>
</dbReference>
<evidence type="ECO:0000259" key="2">
    <source>
        <dbReference type="PROSITE" id="PS50263"/>
    </source>
</evidence>
<organism evidence="3 4">
    <name type="scientific">Paenibacillus yonginensis</name>
    <dbReference type="NCBI Taxonomy" id="1462996"/>
    <lineage>
        <taxon>Bacteria</taxon>
        <taxon>Bacillati</taxon>
        <taxon>Bacillota</taxon>
        <taxon>Bacilli</taxon>
        <taxon>Bacillales</taxon>
        <taxon>Paenibacillaceae</taxon>
        <taxon>Paenibacillus</taxon>
    </lineage>
</organism>
<dbReference type="Proteomes" id="UP000092573">
    <property type="component" value="Chromosome"/>
</dbReference>
<dbReference type="CDD" id="cd07583">
    <property type="entry name" value="nitrilase_5"/>
    <property type="match status" value="1"/>
</dbReference>
<gene>
    <name evidence="3" type="ORF">AWM70_09525</name>
</gene>